<feature type="region of interest" description="Disordered" evidence="1">
    <location>
        <begin position="1"/>
        <end position="45"/>
    </location>
</feature>
<name>A0ABR2CXM9_9ROSI</name>
<evidence type="ECO:0000256" key="1">
    <source>
        <dbReference type="SAM" id="MobiDB-lite"/>
    </source>
</evidence>
<comment type="caution">
    <text evidence="2">The sequence shown here is derived from an EMBL/GenBank/DDBJ whole genome shotgun (WGS) entry which is preliminary data.</text>
</comment>
<accession>A0ABR2CXM9</accession>
<organism evidence="2 3">
    <name type="scientific">Hibiscus sabdariffa</name>
    <name type="common">roselle</name>
    <dbReference type="NCBI Taxonomy" id="183260"/>
    <lineage>
        <taxon>Eukaryota</taxon>
        <taxon>Viridiplantae</taxon>
        <taxon>Streptophyta</taxon>
        <taxon>Embryophyta</taxon>
        <taxon>Tracheophyta</taxon>
        <taxon>Spermatophyta</taxon>
        <taxon>Magnoliopsida</taxon>
        <taxon>eudicotyledons</taxon>
        <taxon>Gunneridae</taxon>
        <taxon>Pentapetalae</taxon>
        <taxon>rosids</taxon>
        <taxon>malvids</taxon>
        <taxon>Malvales</taxon>
        <taxon>Malvaceae</taxon>
        <taxon>Malvoideae</taxon>
        <taxon>Hibiscus</taxon>
    </lineage>
</organism>
<proteinExistence type="predicted"/>
<feature type="region of interest" description="Disordered" evidence="1">
    <location>
        <begin position="149"/>
        <end position="169"/>
    </location>
</feature>
<feature type="region of interest" description="Disordered" evidence="1">
    <location>
        <begin position="111"/>
        <end position="135"/>
    </location>
</feature>
<evidence type="ECO:0000313" key="3">
    <source>
        <dbReference type="Proteomes" id="UP001472677"/>
    </source>
</evidence>
<reference evidence="2 3" key="1">
    <citation type="journal article" date="2024" name="G3 (Bethesda)">
        <title>Genome assembly of Hibiscus sabdariffa L. provides insights into metabolisms of medicinal natural products.</title>
        <authorList>
            <person name="Kim T."/>
        </authorList>
    </citation>
    <scope>NUCLEOTIDE SEQUENCE [LARGE SCALE GENOMIC DNA]</scope>
    <source>
        <strain evidence="2">TK-2024</strain>
        <tissue evidence="2">Old leaves</tissue>
    </source>
</reference>
<dbReference type="EMBL" id="JBBPBM010000040">
    <property type="protein sequence ID" value="KAK8525308.1"/>
    <property type="molecule type" value="Genomic_DNA"/>
</dbReference>
<gene>
    <name evidence="2" type="ORF">V6N12_014003</name>
</gene>
<protein>
    <submittedName>
        <fullName evidence="2">Uncharacterized protein</fullName>
    </submittedName>
</protein>
<feature type="compositionally biased region" description="Low complexity" evidence="1">
    <location>
        <begin position="86"/>
        <end position="98"/>
    </location>
</feature>
<evidence type="ECO:0000313" key="2">
    <source>
        <dbReference type="EMBL" id="KAK8525308.1"/>
    </source>
</evidence>
<feature type="region of interest" description="Disordered" evidence="1">
    <location>
        <begin position="84"/>
        <end position="103"/>
    </location>
</feature>
<sequence length="249" mass="27181">MGKIHGYSENISETSHIAQIGDTPQKSKSKRSGRSNRDLGSGSRLDSEVFGSEFCKTGFGIGLRTLKNINRDFSENLTFRVKVNGQRSSQRSTLTSSTDVSMTSAVSKSAVNRVDSASSRAGRLGSGENGPVQRRFRRVEAMVARNRQAMARRRPTGRSSDEPSNGVGTLTNRVGYVRLDLGNSKVATMLHTDIGRGRNRKRSMGVFSSKLRMALHAERRLGTASRGYRWTQGGTVVTMAGAVHSTPER</sequence>
<dbReference type="Proteomes" id="UP001472677">
    <property type="component" value="Unassembled WGS sequence"/>
</dbReference>
<keyword evidence="3" id="KW-1185">Reference proteome</keyword>